<dbReference type="PROSITE" id="PS51257">
    <property type="entry name" value="PROKAR_LIPOPROTEIN"/>
    <property type="match status" value="1"/>
</dbReference>
<evidence type="ECO:0008006" key="5">
    <source>
        <dbReference type="Google" id="ProtNLM"/>
    </source>
</evidence>
<accession>A0A7X1PTY3</accession>
<protein>
    <recommendedName>
        <fullName evidence="5">Lipoprotein</fullName>
    </recommendedName>
</protein>
<reference evidence="2 4" key="2">
    <citation type="journal article" date="2023" name="Access Microbiol">
        <title>The genome of a steinernematid-associated Pseudomonas piscis bacterium encodes the biosynthesis of insect toxins.</title>
        <authorList>
            <person name="Awori R.M."/>
            <person name="Hendre P."/>
            <person name="Amugune N.O."/>
        </authorList>
    </citation>
    <scope>NUCLEOTIDE SEQUENCE [LARGE SCALE GENOMIC DNA]</scope>
    <source>
        <strain evidence="2 4">75</strain>
    </source>
</reference>
<proteinExistence type="predicted"/>
<dbReference type="Proteomes" id="UP000486534">
    <property type="component" value="Unassembled WGS sequence"/>
</dbReference>
<organism evidence="1 3">
    <name type="scientific">Pseudomonas piscis</name>
    <dbReference type="NCBI Taxonomy" id="2614538"/>
    <lineage>
        <taxon>Bacteria</taxon>
        <taxon>Pseudomonadati</taxon>
        <taxon>Pseudomonadota</taxon>
        <taxon>Gammaproteobacteria</taxon>
        <taxon>Pseudomonadales</taxon>
        <taxon>Pseudomonadaceae</taxon>
        <taxon>Pseudomonas</taxon>
    </lineage>
</organism>
<evidence type="ECO:0000313" key="2">
    <source>
        <dbReference type="EMBL" id="WMN15648.1"/>
    </source>
</evidence>
<dbReference type="AlphaFoldDB" id="A0A7X1PTY3"/>
<keyword evidence="4" id="KW-1185">Reference proteome</keyword>
<evidence type="ECO:0000313" key="1">
    <source>
        <dbReference type="EMBL" id="MQA56793.1"/>
    </source>
</evidence>
<dbReference type="EMBL" id="WHUV01000005">
    <property type="protein sequence ID" value="MQA56793.1"/>
    <property type="molecule type" value="Genomic_DNA"/>
</dbReference>
<dbReference type="Proteomes" id="UP001237292">
    <property type="component" value="Chromosome"/>
</dbReference>
<name>A0A7X1PTY3_9PSED</name>
<gene>
    <name evidence="1" type="ORF">GDH07_26075</name>
    <name evidence="2" type="ORF">QL104_20030</name>
</gene>
<dbReference type="RefSeq" id="WP_152899351.1">
    <property type="nucleotide sequence ID" value="NZ_CP133164.1"/>
</dbReference>
<evidence type="ECO:0000313" key="4">
    <source>
        <dbReference type="Proteomes" id="UP001237292"/>
    </source>
</evidence>
<sequence>MRFLFFVMISLAAAVSSGCASKQSEEYQKEVDAVPMPRTETERLEQCRYFNSRILSVSLESARKQQEQLMPSMQGFSQMPFAKRIAAMNCSKKDTALYPEGF</sequence>
<evidence type="ECO:0000313" key="3">
    <source>
        <dbReference type="Proteomes" id="UP000486534"/>
    </source>
</evidence>
<reference evidence="1 3" key="1">
    <citation type="submission" date="2019-10" db="EMBL/GenBank/DDBJ databases">
        <title>Pseudomonas dajingensis sp. nov., isolated from the profound head ulcers of farmed Murray cod (Maccullochella peelii peelii).</title>
        <authorList>
            <person name="Liu Y."/>
        </authorList>
    </citation>
    <scope>NUCLEOTIDE SEQUENCE [LARGE SCALE GENOMIC DNA]</scope>
    <source>
        <strain evidence="1 3">MC042</strain>
    </source>
</reference>
<dbReference type="EMBL" id="CP133164">
    <property type="protein sequence ID" value="WMN15648.1"/>
    <property type="molecule type" value="Genomic_DNA"/>
</dbReference>